<dbReference type="AlphaFoldDB" id="A0A9P8PEW5"/>
<dbReference type="RefSeq" id="XP_046064007.1">
    <property type="nucleotide sequence ID" value="XM_046201821.1"/>
</dbReference>
<evidence type="ECO:0000313" key="3">
    <source>
        <dbReference type="Proteomes" id="UP000769157"/>
    </source>
</evidence>
<feature type="region of interest" description="Disordered" evidence="1">
    <location>
        <begin position="17"/>
        <end position="66"/>
    </location>
</feature>
<organism evidence="2 3">
    <name type="scientific">Ogataea philodendri</name>
    <dbReference type="NCBI Taxonomy" id="1378263"/>
    <lineage>
        <taxon>Eukaryota</taxon>
        <taxon>Fungi</taxon>
        <taxon>Dikarya</taxon>
        <taxon>Ascomycota</taxon>
        <taxon>Saccharomycotina</taxon>
        <taxon>Pichiomycetes</taxon>
        <taxon>Pichiales</taxon>
        <taxon>Pichiaceae</taxon>
        <taxon>Ogataea</taxon>
    </lineage>
</organism>
<dbReference type="Proteomes" id="UP000769157">
    <property type="component" value="Unassembled WGS sequence"/>
</dbReference>
<reference evidence="2" key="1">
    <citation type="journal article" date="2021" name="Open Biol.">
        <title>Shared evolutionary footprints suggest mitochondrial oxidative damage underlies multiple complex I losses in fungi.</title>
        <authorList>
            <person name="Schikora-Tamarit M.A."/>
            <person name="Marcet-Houben M."/>
            <person name="Nosek J."/>
            <person name="Gabaldon T."/>
        </authorList>
    </citation>
    <scope>NUCLEOTIDE SEQUENCE</scope>
    <source>
        <strain evidence="2">CBS6075</strain>
    </source>
</reference>
<protein>
    <submittedName>
        <fullName evidence="2">Uncharacterized protein</fullName>
    </submittedName>
</protein>
<dbReference type="EMBL" id="JAEUBE010000087">
    <property type="protein sequence ID" value="KAH3670582.1"/>
    <property type="molecule type" value="Genomic_DNA"/>
</dbReference>
<gene>
    <name evidence="2" type="ORF">OGAPHI_001097</name>
</gene>
<evidence type="ECO:0000256" key="1">
    <source>
        <dbReference type="SAM" id="MobiDB-lite"/>
    </source>
</evidence>
<reference evidence="2" key="2">
    <citation type="submission" date="2021-01" db="EMBL/GenBank/DDBJ databases">
        <authorList>
            <person name="Schikora-Tamarit M.A."/>
        </authorList>
    </citation>
    <scope>NUCLEOTIDE SEQUENCE</scope>
    <source>
        <strain evidence="2">CBS6075</strain>
    </source>
</reference>
<accession>A0A9P8PEW5</accession>
<evidence type="ECO:0000313" key="2">
    <source>
        <dbReference type="EMBL" id="KAH3670582.1"/>
    </source>
</evidence>
<sequence>MRSSTSAYLPVGLTGLGQRRGSSMNMLNVDPTGRAETSLSPASFSNVLPASDEIEGCNTEANDHRD</sequence>
<keyword evidence="3" id="KW-1185">Reference proteome</keyword>
<dbReference type="GeneID" id="70233065"/>
<feature type="compositionally biased region" description="Polar residues" evidence="1">
    <location>
        <begin position="35"/>
        <end position="48"/>
    </location>
</feature>
<comment type="caution">
    <text evidence="2">The sequence shown here is derived from an EMBL/GenBank/DDBJ whole genome shotgun (WGS) entry which is preliminary data.</text>
</comment>
<proteinExistence type="predicted"/>
<name>A0A9P8PEW5_9ASCO</name>